<organism evidence="2 3">
    <name type="scientific">Hymenobacter frigidus</name>
    <dbReference type="NCBI Taxonomy" id="1524095"/>
    <lineage>
        <taxon>Bacteria</taxon>
        <taxon>Pseudomonadati</taxon>
        <taxon>Bacteroidota</taxon>
        <taxon>Cytophagia</taxon>
        <taxon>Cytophagales</taxon>
        <taxon>Hymenobacteraceae</taxon>
        <taxon>Hymenobacter</taxon>
    </lineage>
</organism>
<evidence type="ECO:0000259" key="1">
    <source>
        <dbReference type="Pfam" id="PF07883"/>
    </source>
</evidence>
<dbReference type="InterPro" id="IPR011051">
    <property type="entry name" value="RmlC_Cupin_sf"/>
</dbReference>
<keyword evidence="3" id="KW-1185">Reference proteome</keyword>
<dbReference type="PANTHER" id="PTHR36114:SF1">
    <property type="entry name" value="16.7 KDA PROTEIN IN WHIE LOCUS"/>
    <property type="match status" value="1"/>
</dbReference>
<protein>
    <submittedName>
        <fullName evidence="2">Cupin</fullName>
    </submittedName>
</protein>
<dbReference type="Gene3D" id="2.60.120.10">
    <property type="entry name" value="Jelly Rolls"/>
    <property type="match status" value="1"/>
</dbReference>
<evidence type="ECO:0000313" key="3">
    <source>
        <dbReference type="Proteomes" id="UP000637774"/>
    </source>
</evidence>
<dbReference type="CDD" id="cd02226">
    <property type="entry name" value="cupin_YdbB-like"/>
    <property type="match status" value="1"/>
</dbReference>
<dbReference type="EMBL" id="BMGY01000071">
    <property type="protein sequence ID" value="GGH91381.1"/>
    <property type="molecule type" value="Genomic_DNA"/>
</dbReference>
<comment type="caution">
    <text evidence="2">The sequence shown here is derived from an EMBL/GenBank/DDBJ whole genome shotgun (WGS) entry which is preliminary data.</text>
</comment>
<accession>A0ABQ2AHJ6</accession>
<evidence type="ECO:0000313" key="2">
    <source>
        <dbReference type="EMBL" id="GGH91381.1"/>
    </source>
</evidence>
<dbReference type="RefSeq" id="WP_188563806.1">
    <property type="nucleotide sequence ID" value="NZ_BMGY01000071.1"/>
</dbReference>
<reference evidence="3" key="1">
    <citation type="journal article" date="2019" name="Int. J. Syst. Evol. Microbiol.">
        <title>The Global Catalogue of Microorganisms (GCM) 10K type strain sequencing project: providing services to taxonomists for standard genome sequencing and annotation.</title>
        <authorList>
            <consortium name="The Broad Institute Genomics Platform"/>
            <consortium name="The Broad Institute Genome Sequencing Center for Infectious Disease"/>
            <person name="Wu L."/>
            <person name="Ma J."/>
        </authorList>
    </citation>
    <scope>NUCLEOTIDE SEQUENCE [LARGE SCALE GENOMIC DNA]</scope>
    <source>
        <strain evidence="3">CGMCC 1.14966</strain>
    </source>
</reference>
<dbReference type="InterPro" id="IPR013096">
    <property type="entry name" value="Cupin_2"/>
</dbReference>
<dbReference type="Proteomes" id="UP000637774">
    <property type="component" value="Unassembled WGS sequence"/>
</dbReference>
<feature type="domain" description="Cupin type-2" evidence="1">
    <location>
        <begin position="36"/>
        <end position="91"/>
    </location>
</feature>
<proteinExistence type="predicted"/>
<sequence>MTPTSITLADKFAQFTDLWHPRIIGELNEQHVKIAKVQGEFIWHRHAAEDELFMVVQGTLLMDFRDRTEEVRPGQLLLVPRGTEHRPRAVAETWILMIEPKTTLNTGEVESERTRRDLDVL</sequence>
<dbReference type="InterPro" id="IPR052044">
    <property type="entry name" value="PKS_Associated_Protein"/>
</dbReference>
<dbReference type="PANTHER" id="PTHR36114">
    <property type="entry name" value="16.7 KDA PROTEIN IN WHIE LOCUS"/>
    <property type="match status" value="1"/>
</dbReference>
<dbReference type="InterPro" id="IPR014710">
    <property type="entry name" value="RmlC-like_jellyroll"/>
</dbReference>
<dbReference type="Pfam" id="PF07883">
    <property type="entry name" value="Cupin_2"/>
    <property type="match status" value="1"/>
</dbReference>
<dbReference type="SUPFAM" id="SSF51182">
    <property type="entry name" value="RmlC-like cupins"/>
    <property type="match status" value="1"/>
</dbReference>
<name>A0ABQ2AHJ6_9BACT</name>
<gene>
    <name evidence="2" type="ORF">GCM10011495_39360</name>
</gene>